<comment type="subcellular location">
    <subcellularLocation>
        <location evidence="1">Cell membrane</location>
        <topology evidence="1">Multi-pass membrane protein</topology>
    </subcellularLocation>
</comment>
<organism evidence="7 8">
    <name type="scientific">Blautia hydrogenotrophica (strain DSM 10507 / JCM 14656 / S5a33)</name>
    <name type="common">Ruminococcus hydrogenotrophicus</name>
    <dbReference type="NCBI Taxonomy" id="476272"/>
    <lineage>
        <taxon>Bacteria</taxon>
        <taxon>Bacillati</taxon>
        <taxon>Bacillota</taxon>
        <taxon>Clostridia</taxon>
        <taxon>Lachnospirales</taxon>
        <taxon>Lachnospiraceae</taxon>
        <taxon>Blautia</taxon>
    </lineage>
</organism>
<name>C0CGX5_BLAHS</name>
<keyword evidence="8" id="KW-1185">Reference proteome</keyword>
<feature type="transmembrane region" description="Helical" evidence="6">
    <location>
        <begin position="60"/>
        <end position="78"/>
    </location>
</feature>
<dbReference type="InterPro" id="IPR050833">
    <property type="entry name" value="Poly_Biosynth_Transport"/>
</dbReference>
<feature type="transmembrane region" description="Helical" evidence="6">
    <location>
        <begin position="451"/>
        <end position="472"/>
    </location>
</feature>
<keyword evidence="3 6" id="KW-0812">Transmembrane</keyword>
<evidence type="ECO:0000256" key="3">
    <source>
        <dbReference type="ARBA" id="ARBA00022692"/>
    </source>
</evidence>
<evidence type="ECO:0000256" key="5">
    <source>
        <dbReference type="ARBA" id="ARBA00023136"/>
    </source>
</evidence>
<feature type="transmembrane region" description="Helical" evidence="6">
    <location>
        <begin position="178"/>
        <end position="195"/>
    </location>
</feature>
<feature type="transmembrane region" description="Helical" evidence="6">
    <location>
        <begin position="365"/>
        <end position="384"/>
    </location>
</feature>
<feature type="transmembrane region" description="Helical" evidence="6">
    <location>
        <begin position="335"/>
        <end position="358"/>
    </location>
</feature>
<reference evidence="7 8" key="2">
    <citation type="submission" date="2009-02" db="EMBL/GenBank/DDBJ databases">
        <title>Draft genome sequence of Blautia hydrogenotrophica DSM 10507 (Ruminococcus hydrogenotrophicus DSM 10507).</title>
        <authorList>
            <person name="Sudarsanam P."/>
            <person name="Ley R."/>
            <person name="Guruge J."/>
            <person name="Turnbaugh P.J."/>
            <person name="Mahowald M."/>
            <person name="Liep D."/>
            <person name="Gordon J."/>
        </authorList>
    </citation>
    <scope>NUCLEOTIDE SEQUENCE [LARGE SCALE GENOMIC DNA]</scope>
    <source>
        <strain evidence="8">DSM 10507 / JCM 14656 / S5a33</strain>
    </source>
</reference>
<accession>C0CGX5</accession>
<gene>
    <name evidence="7" type="ORF">RUMHYD_00088</name>
</gene>
<evidence type="ECO:0000256" key="2">
    <source>
        <dbReference type="ARBA" id="ARBA00022475"/>
    </source>
</evidence>
<dbReference type="eggNOG" id="COG2244">
    <property type="taxonomic scope" value="Bacteria"/>
</dbReference>
<feature type="transmembrane region" description="Helical" evidence="6">
    <location>
        <begin position="423"/>
        <end position="445"/>
    </location>
</feature>
<proteinExistence type="predicted"/>
<keyword evidence="4 6" id="KW-1133">Transmembrane helix</keyword>
<dbReference type="HOGENOM" id="CLU_022017_0_0_9"/>
<evidence type="ECO:0000256" key="6">
    <source>
        <dbReference type="SAM" id="Phobius"/>
    </source>
</evidence>
<dbReference type="CDD" id="cd13128">
    <property type="entry name" value="MATE_Wzx_like"/>
    <property type="match status" value="1"/>
</dbReference>
<feature type="transmembrane region" description="Helical" evidence="6">
    <location>
        <begin position="153"/>
        <end position="172"/>
    </location>
</feature>
<dbReference type="GO" id="GO:0005886">
    <property type="term" value="C:plasma membrane"/>
    <property type="evidence" value="ECO:0007669"/>
    <property type="project" value="UniProtKB-SubCell"/>
</dbReference>
<feature type="transmembrane region" description="Helical" evidence="6">
    <location>
        <begin position="90"/>
        <end position="113"/>
    </location>
</feature>
<feature type="transmembrane region" description="Helical" evidence="6">
    <location>
        <begin position="125"/>
        <end position="144"/>
    </location>
</feature>
<dbReference type="Proteomes" id="UP000003100">
    <property type="component" value="Unassembled WGS sequence"/>
</dbReference>
<feature type="transmembrane region" description="Helical" evidence="6">
    <location>
        <begin position="26"/>
        <end position="48"/>
    </location>
</feature>
<dbReference type="InterPro" id="IPR002797">
    <property type="entry name" value="Polysacc_synth"/>
</dbReference>
<evidence type="ECO:0000313" key="7">
    <source>
        <dbReference type="EMBL" id="EEG51031.1"/>
    </source>
</evidence>
<dbReference type="Pfam" id="PF01943">
    <property type="entry name" value="Polysacc_synt"/>
    <property type="match status" value="1"/>
</dbReference>
<dbReference type="PANTHER" id="PTHR30250">
    <property type="entry name" value="PST FAMILY PREDICTED COLANIC ACID TRANSPORTER"/>
    <property type="match status" value="1"/>
</dbReference>
<dbReference type="AlphaFoldDB" id="C0CGX5"/>
<evidence type="ECO:0000313" key="8">
    <source>
        <dbReference type="Proteomes" id="UP000003100"/>
    </source>
</evidence>
<keyword evidence="5 6" id="KW-0472">Membrane</keyword>
<dbReference type="PANTHER" id="PTHR30250:SF11">
    <property type="entry name" value="O-ANTIGEN TRANSPORTER-RELATED"/>
    <property type="match status" value="1"/>
</dbReference>
<evidence type="ECO:0000256" key="4">
    <source>
        <dbReference type="ARBA" id="ARBA00022989"/>
    </source>
</evidence>
<comment type="caution">
    <text evidence="7">The sequence shown here is derived from an EMBL/GenBank/DDBJ whole genome shotgun (WGS) entry which is preliminary data.</text>
</comment>
<reference evidence="7 8" key="1">
    <citation type="submission" date="2009-01" db="EMBL/GenBank/DDBJ databases">
        <authorList>
            <person name="Fulton L."/>
            <person name="Clifton S."/>
            <person name="Fulton B."/>
            <person name="Xu J."/>
            <person name="Minx P."/>
            <person name="Pepin K.H."/>
            <person name="Johnson M."/>
            <person name="Bhonagiri V."/>
            <person name="Nash W.E."/>
            <person name="Mardis E.R."/>
            <person name="Wilson R.K."/>
        </authorList>
    </citation>
    <scope>NUCLEOTIDE SEQUENCE [LARGE SCALE GENOMIC DNA]</scope>
    <source>
        <strain evidence="8">DSM 10507 / JCM 14656 / S5a33</strain>
    </source>
</reference>
<keyword evidence="2" id="KW-1003">Cell membrane</keyword>
<dbReference type="PATRIC" id="fig|476272.21.peg.3094"/>
<feature type="transmembrane region" description="Helical" evidence="6">
    <location>
        <begin position="256"/>
        <end position="275"/>
    </location>
</feature>
<sequence length="496" mass="55816">MPLVKNGDIMKKSVAKNAIFNMINRGLTIIFPLITITYVSRILGAAGIGSVASAQNFSNYFTMLAAMGIPSYGVKAIAQSKINPQKCNKVFTELFTINLFSTIFCVIIYFFTLWLLQNSYTTNKLYTIFVILVIFNIFNLEWVYQGFEEYGYITLRSFIIKLLSVCLMFFLVRTEKDLVGYALLLCFGTFGNYLLNMVNLKSYVKFDFSHIDLQMHLKPILIFFASVVAIEIYSLVDITMLTAMTNAEVVGYYSNSTKIIKMAANTLTALSAVLMPRLSNYFYNKEYSKIKSVSQSFLNITIAISIPSCVGLFLIAPELVITLLGNTFEPAVDTIRILSILIILMPLSGGVFCQLLLTSGNEKKYLICVLSGAIINIILNANLIKYLEQNGAAIASIVAELFVCLLMYFFSTKIIKLSCKKRNFISILVSSGSMLVSILVIKCFITCLETYIKLLTEIIIAVFIYFLTLIITKNELAEIVKRKIDKNFSNILYRRS</sequence>
<feature type="transmembrane region" description="Helical" evidence="6">
    <location>
        <begin position="216"/>
        <end position="236"/>
    </location>
</feature>
<dbReference type="EMBL" id="ACBZ01000002">
    <property type="protein sequence ID" value="EEG51031.1"/>
    <property type="molecule type" value="Genomic_DNA"/>
</dbReference>
<evidence type="ECO:0000256" key="1">
    <source>
        <dbReference type="ARBA" id="ARBA00004651"/>
    </source>
</evidence>
<feature type="transmembrane region" description="Helical" evidence="6">
    <location>
        <begin position="390"/>
        <end position="411"/>
    </location>
</feature>
<feature type="transmembrane region" description="Helical" evidence="6">
    <location>
        <begin position="296"/>
        <end position="315"/>
    </location>
</feature>
<protein>
    <submittedName>
        <fullName evidence="7">Uncharacterized protein</fullName>
    </submittedName>
</protein>